<dbReference type="GO" id="GO:0005886">
    <property type="term" value="C:plasma membrane"/>
    <property type="evidence" value="ECO:0007669"/>
    <property type="project" value="TreeGrafter"/>
</dbReference>
<protein>
    <submittedName>
        <fullName evidence="7">Calcium/sodium:proton antiporter</fullName>
    </submittedName>
</protein>
<feature type="transmembrane region" description="Helical" evidence="5">
    <location>
        <begin position="218"/>
        <end position="235"/>
    </location>
</feature>
<dbReference type="GO" id="GO:0015385">
    <property type="term" value="F:sodium:proton antiporter activity"/>
    <property type="evidence" value="ECO:0007669"/>
    <property type="project" value="TreeGrafter"/>
</dbReference>
<evidence type="ECO:0000259" key="6">
    <source>
        <dbReference type="Pfam" id="PF01699"/>
    </source>
</evidence>
<keyword evidence="4 5" id="KW-0472">Membrane</keyword>
<feature type="transmembrane region" description="Helical" evidence="5">
    <location>
        <begin position="284"/>
        <end position="308"/>
    </location>
</feature>
<dbReference type="AlphaFoldDB" id="A0A095T8G5"/>
<feature type="transmembrane region" description="Helical" evidence="5">
    <location>
        <begin position="69"/>
        <end position="91"/>
    </location>
</feature>
<feature type="domain" description="Sodium/calcium exchanger membrane region" evidence="6">
    <location>
        <begin position="37"/>
        <end position="187"/>
    </location>
</feature>
<proteinExistence type="predicted"/>
<evidence type="ECO:0000256" key="5">
    <source>
        <dbReference type="SAM" id="Phobius"/>
    </source>
</evidence>
<dbReference type="Pfam" id="PF01699">
    <property type="entry name" value="Na_Ca_ex"/>
    <property type="match status" value="2"/>
</dbReference>
<keyword evidence="8" id="KW-1185">Reference proteome</keyword>
<feature type="transmembrane region" description="Helical" evidence="5">
    <location>
        <begin position="314"/>
        <end position="332"/>
    </location>
</feature>
<name>A0A095T8G5_9GAMM</name>
<dbReference type="Proteomes" id="UP000029577">
    <property type="component" value="Unassembled WGS sequence"/>
</dbReference>
<dbReference type="InterPro" id="IPR004837">
    <property type="entry name" value="NaCa_Exmemb"/>
</dbReference>
<dbReference type="NCBIfam" id="NF007895">
    <property type="entry name" value="PRK10599.1"/>
    <property type="match status" value="1"/>
</dbReference>
<feature type="domain" description="Sodium/calcium exchanger membrane region" evidence="6">
    <location>
        <begin position="222"/>
        <end position="361"/>
    </location>
</feature>
<feature type="transmembrane region" description="Helical" evidence="5">
    <location>
        <begin position="12"/>
        <end position="29"/>
    </location>
</feature>
<feature type="transmembrane region" description="Helical" evidence="5">
    <location>
        <begin position="103"/>
        <end position="123"/>
    </location>
</feature>
<dbReference type="STRING" id="642227.HA49_11390"/>
<dbReference type="NCBIfam" id="TIGR00846">
    <property type="entry name" value="caca2"/>
    <property type="match status" value="1"/>
</dbReference>
<feature type="transmembrane region" description="Helical" evidence="5">
    <location>
        <begin position="135"/>
        <end position="154"/>
    </location>
</feature>
<sequence>MPAHEKTRHTEYSLIFPIVALIVLWFFSHQTSMPVVIAINILTLVAILCSAFSVVRHADVLAHRLGEPFGSLILTLSVVILEVSLISALMATGNATPGLMRDTLYSIIMIVTGGLVGFALLLGGRKFATQYVNLAGVKQYLIAIFPLAILVLVFPDALPGGNFSTGQALLIAAVSAAMYGVFLLIQTKTHQSLFIYEHEDESDDGDPHHGKPSVHSSSWHSVWLIIHLVAVISVTKMNAPVLEQLLGDLNAPEQFTGFLIALLILSPEGLGAIKAVLANQVQRAMNLFFGSVLATISLTVPVVTLIAVFTGQPLIFGLEAPQMVIMGSVLLLCQISFSTGRTNVLNGAAHLALFVGYLITIML</sequence>
<accession>A0A095T8G5</accession>
<comment type="caution">
    <text evidence="7">The sequence shown here is derived from an EMBL/GenBank/DDBJ whole genome shotgun (WGS) entry which is preliminary data.</text>
</comment>
<keyword evidence="2 5" id="KW-0812">Transmembrane</keyword>
<feature type="transmembrane region" description="Helical" evidence="5">
    <location>
        <begin position="255"/>
        <end position="277"/>
    </location>
</feature>
<evidence type="ECO:0000256" key="3">
    <source>
        <dbReference type="ARBA" id="ARBA00022989"/>
    </source>
</evidence>
<reference evidence="7" key="1">
    <citation type="submission" date="2014-12" db="EMBL/GenBank/DDBJ databases">
        <title>The draft genome of the Tatumella morbirosei type strain, LMG23360T isolated from pineapple rot.</title>
        <authorList>
            <person name="Smits T.H."/>
            <person name="Palmer M."/>
            <person name="Venter S.N."/>
            <person name="Duffy B."/>
            <person name="Steenkamp E.T."/>
            <person name="Chan W.Y."/>
            <person name="Coutinho T.A."/>
            <person name="Coetzee M.P."/>
            <person name="De Maayer P."/>
        </authorList>
    </citation>
    <scope>NUCLEOTIDE SEQUENCE [LARGE SCALE GENOMIC DNA]</scope>
    <source>
        <strain evidence="7">LMG 23360</strain>
    </source>
</reference>
<dbReference type="OrthoDB" id="9787814at2"/>
<feature type="transmembrane region" description="Helical" evidence="5">
    <location>
        <begin position="166"/>
        <end position="185"/>
    </location>
</feature>
<dbReference type="PANTHER" id="PTHR37958">
    <property type="entry name" value="SODIUM-POTASSIUM/PROTON ANTIPORTER CHAA"/>
    <property type="match status" value="1"/>
</dbReference>
<dbReference type="EMBL" id="JPKR02000003">
    <property type="protein sequence ID" value="KGD72824.1"/>
    <property type="molecule type" value="Genomic_DNA"/>
</dbReference>
<evidence type="ECO:0000313" key="7">
    <source>
        <dbReference type="EMBL" id="KGD72824.1"/>
    </source>
</evidence>
<dbReference type="eggNOG" id="COG0387">
    <property type="taxonomic scope" value="Bacteria"/>
</dbReference>
<dbReference type="GO" id="GO:0015386">
    <property type="term" value="F:potassium:proton antiporter activity"/>
    <property type="evidence" value="ECO:0007669"/>
    <property type="project" value="TreeGrafter"/>
</dbReference>
<comment type="subcellular location">
    <subcellularLocation>
        <location evidence="1">Membrane</location>
        <topology evidence="1">Multi-pass membrane protein</topology>
    </subcellularLocation>
</comment>
<keyword evidence="3 5" id="KW-1133">Transmembrane helix</keyword>
<dbReference type="PANTHER" id="PTHR37958:SF1">
    <property type="entry name" value="SODIUM-POTASSIUM_PROTON ANTIPORTER CHAA"/>
    <property type="match status" value="1"/>
</dbReference>
<evidence type="ECO:0000256" key="2">
    <source>
        <dbReference type="ARBA" id="ARBA00022692"/>
    </source>
</evidence>
<dbReference type="RefSeq" id="WP_038020509.1">
    <property type="nucleotide sequence ID" value="NZ_JPKR02000003.1"/>
</dbReference>
<evidence type="ECO:0000256" key="1">
    <source>
        <dbReference type="ARBA" id="ARBA00004141"/>
    </source>
</evidence>
<evidence type="ECO:0000313" key="8">
    <source>
        <dbReference type="Proteomes" id="UP000029577"/>
    </source>
</evidence>
<gene>
    <name evidence="7" type="ORF">HA49_11390</name>
</gene>
<feature type="transmembrane region" description="Helical" evidence="5">
    <location>
        <begin position="35"/>
        <end position="57"/>
    </location>
</feature>
<organism evidence="7 8">
    <name type="scientific">Tatumella morbirosei</name>
    <dbReference type="NCBI Taxonomy" id="642227"/>
    <lineage>
        <taxon>Bacteria</taxon>
        <taxon>Pseudomonadati</taxon>
        <taxon>Pseudomonadota</taxon>
        <taxon>Gammaproteobacteria</taxon>
        <taxon>Enterobacterales</taxon>
        <taxon>Erwiniaceae</taxon>
        <taxon>Tatumella</taxon>
    </lineage>
</organism>
<evidence type="ECO:0000256" key="4">
    <source>
        <dbReference type="ARBA" id="ARBA00023136"/>
    </source>
</evidence>
<dbReference type="InterPro" id="IPR052946">
    <property type="entry name" value="Alkaline_pH_Ca-Antiporter"/>
</dbReference>
<feature type="transmembrane region" description="Helical" evidence="5">
    <location>
        <begin position="344"/>
        <end position="362"/>
    </location>
</feature>